<evidence type="ECO:0000313" key="2">
    <source>
        <dbReference type="Proteomes" id="UP000262939"/>
    </source>
</evidence>
<accession>A0A372L7C6</accession>
<gene>
    <name evidence="1" type="ORF">D0466_19290</name>
</gene>
<dbReference type="Proteomes" id="UP000262939">
    <property type="component" value="Unassembled WGS sequence"/>
</dbReference>
<protein>
    <submittedName>
        <fullName evidence="1">Uncharacterized protein</fullName>
    </submittedName>
</protein>
<dbReference type="EMBL" id="QVTD01000017">
    <property type="protein sequence ID" value="RFU61128.1"/>
    <property type="molecule type" value="Genomic_DNA"/>
</dbReference>
<sequence>MPNSPEFQDGYSSFSGAAFFCLLCKRGKTLGEIRPLPGRNAGTGTTKIETGISRKAVLCLFLLEAGKNNEKYKVFI</sequence>
<keyword evidence="2" id="KW-1185">Reference proteome</keyword>
<organism evidence="1 2">
    <name type="scientific">Peribacillus glennii</name>
    <dbReference type="NCBI Taxonomy" id="2303991"/>
    <lineage>
        <taxon>Bacteria</taxon>
        <taxon>Bacillati</taxon>
        <taxon>Bacillota</taxon>
        <taxon>Bacilli</taxon>
        <taxon>Bacillales</taxon>
        <taxon>Bacillaceae</taxon>
        <taxon>Peribacillus</taxon>
    </lineage>
</organism>
<proteinExistence type="predicted"/>
<name>A0A372L7C6_9BACI</name>
<comment type="caution">
    <text evidence="1">The sequence shown here is derived from an EMBL/GenBank/DDBJ whole genome shotgun (WGS) entry which is preliminary data.</text>
</comment>
<evidence type="ECO:0000313" key="1">
    <source>
        <dbReference type="EMBL" id="RFU61128.1"/>
    </source>
</evidence>
<dbReference type="AlphaFoldDB" id="A0A372L7C6"/>
<reference evidence="1 2" key="1">
    <citation type="submission" date="2018-08" db="EMBL/GenBank/DDBJ databases">
        <title>Bacillus chawlae sp. nov., Bacillus glennii sp. nov., and Bacillus saganii sp. nov. Isolated from the Vehicle Assembly Building at Kennedy Space Center where the Viking Spacecraft were Assembled.</title>
        <authorList>
            <person name="Seuylemezian A."/>
            <person name="Vaishampayan P."/>
        </authorList>
    </citation>
    <scope>NUCLEOTIDE SEQUENCE [LARGE SCALE GENOMIC DNA]</scope>
    <source>
        <strain evidence="1 2">V44-8</strain>
    </source>
</reference>